<dbReference type="PANTHER" id="PTHR37309">
    <property type="entry name" value="SLR0284 PROTEIN"/>
    <property type="match status" value="1"/>
</dbReference>
<sequence>MFRFLGHLIIVAVALWLTSLLLPGMHLGGGEGTLVGQVLTVVGVALIFAIVDAIVKPILSFLALPLTCLTLGLFMLVINAVLLLLTSWVAGWFGLPLAFDGFWWALLAGVIVGVLSSVFEAILGADGGRDRADA</sequence>
<dbReference type="Pfam" id="PF04020">
    <property type="entry name" value="Phage_holin_4_2"/>
    <property type="match status" value="1"/>
</dbReference>
<gene>
    <name evidence="2" type="ORF">DEO23_06185</name>
</gene>
<feature type="transmembrane region" description="Helical" evidence="1">
    <location>
        <begin position="102"/>
        <end position="123"/>
    </location>
</feature>
<evidence type="ECO:0000313" key="2">
    <source>
        <dbReference type="EMBL" id="PWH06543.1"/>
    </source>
</evidence>
<keyword evidence="3" id="KW-1185">Reference proteome</keyword>
<feature type="transmembrane region" description="Helical" evidence="1">
    <location>
        <begin position="62"/>
        <end position="90"/>
    </location>
</feature>
<proteinExistence type="predicted"/>
<reference evidence="2 3" key="1">
    <citation type="submission" date="2018-05" db="EMBL/GenBank/DDBJ databases">
        <title>Brachybacterium sp. M1HQ-2T, whole genome shotgun sequence.</title>
        <authorList>
            <person name="Tuo L."/>
        </authorList>
    </citation>
    <scope>NUCLEOTIDE SEQUENCE [LARGE SCALE GENOMIC DNA]</scope>
    <source>
        <strain evidence="2 3">M1HQ-2</strain>
    </source>
</reference>
<protein>
    <submittedName>
        <fullName evidence="2">Phage holin family protein</fullName>
    </submittedName>
</protein>
<evidence type="ECO:0000313" key="3">
    <source>
        <dbReference type="Proteomes" id="UP000245590"/>
    </source>
</evidence>
<keyword evidence="1" id="KW-0812">Transmembrane</keyword>
<keyword evidence="1" id="KW-0472">Membrane</keyword>
<feature type="transmembrane region" description="Helical" evidence="1">
    <location>
        <begin position="34"/>
        <end position="55"/>
    </location>
</feature>
<evidence type="ECO:0000256" key="1">
    <source>
        <dbReference type="SAM" id="Phobius"/>
    </source>
</evidence>
<dbReference type="Proteomes" id="UP000245590">
    <property type="component" value="Unassembled WGS sequence"/>
</dbReference>
<dbReference type="RefSeq" id="WP_109275136.1">
    <property type="nucleotide sequence ID" value="NZ_QFKX01000002.1"/>
</dbReference>
<dbReference type="OrthoDB" id="9810847at2"/>
<comment type="caution">
    <text evidence="2">The sequence shown here is derived from an EMBL/GenBank/DDBJ whole genome shotgun (WGS) entry which is preliminary data.</text>
</comment>
<name>A0A2U2RL03_9MICO</name>
<feature type="transmembrane region" description="Helical" evidence="1">
    <location>
        <begin position="7"/>
        <end position="28"/>
    </location>
</feature>
<dbReference type="EMBL" id="QFKX01000002">
    <property type="protein sequence ID" value="PWH06543.1"/>
    <property type="molecule type" value="Genomic_DNA"/>
</dbReference>
<dbReference type="InterPro" id="IPR007165">
    <property type="entry name" value="Phage_holin_4_2"/>
</dbReference>
<accession>A0A2U2RL03</accession>
<dbReference type="PANTHER" id="PTHR37309:SF1">
    <property type="entry name" value="SLR0284 PROTEIN"/>
    <property type="match status" value="1"/>
</dbReference>
<organism evidence="2 3">
    <name type="scientific">Brachybacterium endophyticum</name>
    <dbReference type="NCBI Taxonomy" id="2182385"/>
    <lineage>
        <taxon>Bacteria</taxon>
        <taxon>Bacillati</taxon>
        <taxon>Actinomycetota</taxon>
        <taxon>Actinomycetes</taxon>
        <taxon>Micrococcales</taxon>
        <taxon>Dermabacteraceae</taxon>
        <taxon>Brachybacterium</taxon>
    </lineage>
</organism>
<keyword evidence="1" id="KW-1133">Transmembrane helix</keyword>
<dbReference type="AlphaFoldDB" id="A0A2U2RL03"/>